<dbReference type="Proteomes" id="UP001460888">
    <property type="component" value="Unassembled WGS sequence"/>
</dbReference>
<gene>
    <name evidence="2" type="ORF">SADO_13358</name>
</gene>
<organism evidence="2 3">
    <name type="scientific">Salinisphaera dokdonensis CL-ES53</name>
    <dbReference type="NCBI Taxonomy" id="1304272"/>
    <lineage>
        <taxon>Bacteria</taxon>
        <taxon>Pseudomonadati</taxon>
        <taxon>Pseudomonadota</taxon>
        <taxon>Gammaproteobacteria</taxon>
        <taxon>Salinisphaerales</taxon>
        <taxon>Salinisphaeraceae</taxon>
        <taxon>Salinisphaera</taxon>
    </lineage>
</organism>
<comment type="caution">
    <text evidence="2">The sequence shown here is derived from an EMBL/GenBank/DDBJ whole genome shotgun (WGS) entry which is preliminary data.</text>
</comment>
<feature type="transmembrane region" description="Helical" evidence="1">
    <location>
        <begin position="37"/>
        <end position="58"/>
    </location>
</feature>
<dbReference type="EMBL" id="APND01000004">
    <property type="protein sequence ID" value="MES1930245.1"/>
    <property type="molecule type" value="Genomic_DNA"/>
</dbReference>
<feature type="transmembrane region" description="Helical" evidence="1">
    <location>
        <begin position="64"/>
        <end position="87"/>
    </location>
</feature>
<keyword evidence="1" id="KW-0812">Transmembrane</keyword>
<proteinExistence type="predicted"/>
<feature type="transmembrane region" description="Helical" evidence="1">
    <location>
        <begin position="151"/>
        <end position="172"/>
    </location>
</feature>
<dbReference type="RefSeq" id="WP_353112271.1">
    <property type="nucleotide sequence ID" value="NZ_APND01000004.1"/>
</dbReference>
<reference evidence="2 3" key="1">
    <citation type="submission" date="2013-03" db="EMBL/GenBank/DDBJ databases">
        <title>Salinisphaera dokdonensis CL-ES53 Genome Sequencing.</title>
        <authorList>
            <person name="Li C."/>
            <person name="Lai Q."/>
            <person name="Shao Z."/>
        </authorList>
    </citation>
    <scope>NUCLEOTIDE SEQUENCE [LARGE SCALE GENOMIC DNA]</scope>
    <source>
        <strain evidence="2 3">CL-ES53</strain>
    </source>
</reference>
<feature type="transmembrane region" description="Helical" evidence="1">
    <location>
        <begin position="201"/>
        <end position="219"/>
    </location>
</feature>
<keyword evidence="3" id="KW-1185">Reference proteome</keyword>
<sequence>MTAKTRQLPPHSAGLASVLSSHTTALQRAAVRAPESFLLLAVFAVVVGPVYAMTLWFVPQGIGGLLAMYLLAAMSYVAVVVAGMLLIHTEGRRQNENARSRLPQRWTFVRAEVGKNVFFGVLLLAAIDFVFSLAFGFEGPSLPGSVYTDDLVIHATAGAAMMAWAGHIRACVHLPQMMMLCRDQPLEALRKMLATRARERYDAAVTFGLLIPMTMAVITSEVAPLLSVFAWLHTAWYLHVTLSKAWLSNDG</sequence>
<keyword evidence="1" id="KW-1133">Transmembrane helix</keyword>
<accession>A0ABV2B2Y3</accession>
<keyword evidence="1" id="KW-0472">Membrane</keyword>
<evidence type="ECO:0000313" key="2">
    <source>
        <dbReference type="EMBL" id="MES1930245.1"/>
    </source>
</evidence>
<feature type="transmembrane region" description="Helical" evidence="1">
    <location>
        <begin position="108"/>
        <end position="131"/>
    </location>
</feature>
<evidence type="ECO:0000256" key="1">
    <source>
        <dbReference type="SAM" id="Phobius"/>
    </source>
</evidence>
<evidence type="ECO:0000313" key="3">
    <source>
        <dbReference type="Proteomes" id="UP001460888"/>
    </source>
</evidence>
<protein>
    <submittedName>
        <fullName evidence="2">Uncharacterized protein</fullName>
    </submittedName>
</protein>
<name>A0ABV2B2Y3_9GAMM</name>